<evidence type="ECO:0000259" key="8">
    <source>
        <dbReference type="PROSITE" id="PS50011"/>
    </source>
</evidence>
<dbReference type="GO" id="GO:0005634">
    <property type="term" value="C:nucleus"/>
    <property type="evidence" value="ECO:0007669"/>
    <property type="project" value="TreeGrafter"/>
</dbReference>
<dbReference type="InterPro" id="IPR008271">
    <property type="entry name" value="Ser/Thr_kinase_AS"/>
</dbReference>
<dbReference type="InterPro" id="IPR000719">
    <property type="entry name" value="Prot_kinase_dom"/>
</dbReference>
<dbReference type="Proteomes" id="UP001187531">
    <property type="component" value="Unassembled WGS sequence"/>
</dbReference>
<evidence type="ECO:0000256" key="5">
    <source>
        <dbReference type="ARBA" id="ARBA00022840"/>
    </source>
</evidence>
<feature type="binding site" evidence="6">
    <location>
        <position position="77"/>
    </location>
    <ligand>
        <name>ATP</name>
        <dbReference type="ChEBI" id="CHEBI:30616"/>
    </ligand>
</feature>
<keyword evidence="4" id="KW-0418">Kinase</keyword>
<comment type="caution">
    <text evidence="9">The sequence shown here is derived from an EMBL/GenBank/DDBJ whole genome shotgun (WGS) entry which is preliminary data.</text>
</comment>
<dbReference type="PROSITE" id="PS00107">
    <property type="entry name" value="PROTEIN_KINASE_ATP"/>
    <property type="match status" value="1"/>
</dbReference>
<dbReference type="PROSITE" id="PS50011">
    <property type="entry name" value="PROTEIN_KINASE_DOM"/>
    <property type="match status" value="1"/>
</dbReference>
<gene>
    <name evidence="9" type="ORF">QYM36_010338</name>
</gene>
<dbReference type="InterPro" id="IPR017441">
    <property type="entry name" value="Protein_kinase_ATP_BS"/>
</dbReference>
<dbReference type="GO" id="GO:0043065">
    <property type="term" value="P:positive regulation of apoptotic process"/>
    <property type="evidence" value="ECO:0007669"/>
    <property type="project" value="TreeGrafter"/>
</dbReference>
<dbReference type="InterPro" id="IPR011009">
    <property type="entry name" value="Kinase-like_dom_sf"/>
</dbReference>
<dbReference type="GO" id="GO:0004674">
    <property type="term" value="F:protein serine/threonine kinase activity"/>
    <property type="evidence" value="ECO:0007669"/>
    <property type="project" value="UniProtKB-KW"/>
</dbReference>
<sequence length="652" mass="73383">MLDSFQNYLGIKNVNMIVVEETEPVGELEAPFPPQNVQIKKGNVRDFYKLEKEIGRGKFGVVYKCREKTSGLRLAAKFVSATKKTDRLAVEREIEIMKSLIHPKLIQLYDAFDDGLKEMCLILELIEGGELFDRVIDDDFVLTERACAIFVRQIVEGISYMHQQSILHLDMKPENILCLSHAGNRIKLIDFGLARRFDAKKKLQVLFGTPEFVAPEVVNFEQIGFATDMWSIGVIAYVLLSGLSPFMGDSDVETMANVTIARYDFDDEAFDDISKEAKEFISNLLVKEMSNRSTASQCLQHPWLRKRPPLVAPSPIHEEIELPRLISPPPIPLQDQSLLIHESEVIEIVKDKEYIPKISNKKDKPPVPPKPKTQKEELDLTKENLKQFVERWNSHPNSPYIFDSPRKSITTGSGQPLSPVVKQPSQSPVQLITASTRSSMSLVIGPASTNDQNQFSFSQTDIKSAADMETENLLRTVQETLTTIETSIKEACSATSYSNWAKDKLLQRERAGMEKFMSKQSSLDSKSDLSISSRCSPSRSRITIDCLTRDFEKLEEEFKEHSPVQSKVQIPHSVTALKVIHDATNELNSLVKQSEQILLDFGALEEHPPVISRSSPPPRRINLLLSSSITGKSDCRTGETSVSSYDPTKLNV</sequence>
<dbReference type="PROSITE" id="PS00108">
    <property type="entry name" value="PROTEIN_KINASE_ST"/>
    <property type="match status" value="1"/>
</dbReference>
<evidence type="ECO:0000256" key="3">
    <source>
        <dbReference type="ARBA" id="ARBA00022741"/>
    </source>
</evidence>
<feature type="region of interest" description="Disordered" evidence="7">
    <location>
        <begin position="357"/>
        <end position="376"/>
    </location>
</feature>
<name>A0AA88HX10_ARTSF</name>
<dbReference type="PANTHER" id="PTHR24342">
    <property type="entry name" value="SERINE/THREONINE-PROTEIN KINASE 17"/>
    <property type="match status" value="1"/>
</dbReference>
<dbReference type="SMART" id="SM00220">
    <property type="entry name" value="S_TKc"/>
    <property type="match status" value="1"/>
</dbReference>
<dbReference type="SUPFAM" id="SSF56112">
    <property type="entry name" value="Protein kinase-like (PK-like)"/>
    <property type="match status" value="1"/>
</dbReference>
<evidence type="ECO:0000313" key="9">
    <source>
        <dbReference type="EMBL" id="KAK2715731.1"/>
    </source>
</evidence>
<dbReference type="EMBL" id="JAVRJZ010000012">
    <property type="protein sequence ID" value="KAK2715731.1"/>
    <property type="molecule type" value="Genomic_DNA"/>
</dbReference>
<evidence type="ECO:0000256" key="6">
    <source>
        <dbReference type="PROSITE-ProRule" id="PRU10141"/>
    </source>
</evidence>
<evidence type="ECO:0000313" key="10">
    <source>
        <dbReference type="Proteomes" id="UP001187531"/>
    </source>
</evidence>
<dbReference type="AlphaFoldDB" id="A0AA88HX10"/>
<reference evidence="9" key="1">
    <citation type="submission" date="2023-07" db="EMBL/GenBank/DDBJ databases">
        <title>Chromosome-level genome assembly of Artemia franciscana.</title>
        <authorList>
            <person name="Jo E."/>
        </authorList>
    </citation>
    <scope>NUCLEOTIDE SEQUENCE</scope>
    <source>
        <tissue evidence="9">Whole body</tissue>
    </source>
</reference>
<dbReference type="PANTHER" id="PTHR24342:SF20">
    <property type="entry name" value="MYOSIN LIGHT CHAIN KINASE, SMOOTH MUSCLE"/>
    <property type="match status" value="1"/>
</dbReference>
<dbReference type="FunFam" id="1.10.510.10:FF:000594">
    <property type="entry name" value="Myosin light chain kinase isoform-III"/>
    <property type="match status" value="1"/>
</dbReference>
<evidence type="ECO:0000256" key="4">
    <source>
        <dbReference type="ARBA" id="ARBA00022777"/>
    </source>
</evidence>
<keyword evidence="3 6" id="KW-0547">Nucleotide-binding</keyword>
<dbReference type="Pfam" id="PF00069">
    <property type="entry name" value="Pkinase"/>
    <property type="match status" value="1"/>
</dbReference>
<feature type="region of interest" description="Disordered" evidence="7">
    <location>
        <begin position="397"/>
        <end position="426"/>
    </location>
</feature>
<dbReference type="CDD" id="cd14103">
    <property type="entry name" value="STKc_MLCK"/>
    <property type="match status" value="1"/>
</dbReference>
<evidence type="ECO:0000256" key="7">
    <source>
        <dbReference type="SAM" id="MobiDB-lite"/>
    </source>
</evidence>
<dbReference type="Gene3D" id="3.30.200.20">
    <property type="entry name" value="Phosphorylase Kinase, domain 1"/>
    <property type="match status" value="1"/>
</dbReference>
<feature type="region of interest" description="Disordered" evidence="7">
    <location>
        <begin position="632"/>
        <end position="652"/>
    </location>
</feature>
<feature type="compositionally biased region" description="Polar residues" evidence="7">
    <location>
        <begin position="638"/>
        <end position="652"/>
    </location>
</feature>
<organism evidence="9 10">
    <name type="scientific">Artemia franciscana</name>
    <name type="common">Brine shrimp</name>
    <name type="synonym">Artemia sanfranciscana</name>
    <dbReference type="NCBI Taxonomy" id="6661"/>
    <lineage>
        <taxon>Eukaryota</taxon>
        <taxon>Metazoa</taxon>
        <taxon>Ecdysozoa</taxon>
        <taxon>Arthropoda</taxon>
        <taxon>Crustacea</taxon>
        <taxon>Branchiopoda</taxon>
        <taxon>Anostraca</taxon>
        <taxon>Artemiidae</taxon>
        <taxon>Artemia</taxon>
    </lineage>
</organism>
<protein>
    <recommendedName>
        <fullName evidence="8">Protein kinase domain-containing protein</fullName>
    </recommendedName>
</protein>
<dbReference type="Gene3D" id="1.10.510.10">
    <property type="entry name" value="Transferase(Phosphotransferase) domain 1"/>
    <property type="match status" value="1"/>
</dbReference>
<accession>A0AA88HX10</accession>
<dbReference type="GO" id="GO:0035556">
    <property type="term" value="P:intracellular signal transduction"/>
    <property type="evidence" value="ECO:0007669"/>
    <property type="project" value="TreeGrafter"/>
</dbReference>
<evidence type="ECO:0000256" key="2">
    <source>
        <dbReference type="ARBA" id="ARBA00022679"/>
    </source>
</evidence>
<keyword evidence="10" id="KW-1185">Reference proteome</keyword>
<proteinExistence type="predicted"/>
<keyword evidence="1" id="KW-0723">Serine/threonine-protein kinase</keyword>
<dbReference type="GO" id="GO:0005524">
    <property type="term" value="F:ATP binding"/>
    <property type="evidence" value="ECO:0007669"/>
    <property type="project" value="UniProtKB-UniRule"/>
</dbReference>
<keyword evidence="5 6" id="KW-0067">ATP-binding</keyword>
<feature type="compositionally biased region" description="Polar residues" evidence="7">
    <location>
        <begin position="407"/>
        <end position="416"/>
    </location>
</feature>
<keyword evidence="2" id="KW-0808">Transferase</keyword>
<evidence type="ECO:0000256" key="1">
    <source>
        <dbReference type="ARBA" id="ARBA00022527"/>
    </source>
</evidence>
<feature type="domain" description="Protein kinase" evidence="8">
    <location>
        <begin position="48"/>
        <end position="304"/>
    </location>
</feature>